<evidence type="ECO:0000256" key="6">
    <source>
        <dbReference type="SAM" id="SignalP"/>
    </source>
</evidence>
<keyword evidence="3" id="KW-0378">Hydrolase</keyword>
<dbReference type="OrthoDB" id="9811314at2"/>
<evidence type="ECO:0000313" key="9">
    <source>
        <dbReference type="EMBL" id="KEQ53398.1"/>
    </source>
</evidence>
<feature type="domain" description="Peptidase M16 N-terminal" evidence="7">
    <location>
        <begin position="61"/>
        <end position="188"/>
    </location>
</feature>
<dbReference type="eggNOG" id="COG0612">
    <property type="taxonomic scope" value="Bacteria"/>
</dbReference>
<comment type="caution">
    <text evidence="9">The sequence shown here is derived from an EMBL/GenBank/DDBJ whole genome shotgun (WGS) entry which is preliminary data.</text>
</comment>
<proteinExistence type="inferred from homology"/>
<evidence type="ECO:0000256" key="2">
    <source>
        <dbReference type="ARBA" id="ARBA00022670"/>
    </source>
</evidence>
<evidence type="ECO:0000256" key="3">
    <source>
        <dbReference type="ARBA" id="ARBA00022801"/>
    </source>
</evidence>
<dbReference type="GO" id="GO:0046872">
    <property type="term" value="F:metal ion binding"/>
    <property type="evidence" value="ECO:0007669"/>
    <property type="project" value="InterPro"/>
</dbReference>
<accession>A0A081RDX5</accession>
<dbReference type="PANTHER" id="PTHR43690:SF17">
    <property type="entry name" value="PROTEIN YHJJ"/>
    <property type="match status" value="1"/>
</dbReference>
<dbReference type="InterPro" id="IPR050626">
    <property type="entry name" value="Peptidase_M16"/>
</dbReference>
<comment type="similarity">
    <text evidence="1">Belongs to the peptidase M16 family.</text>
</comment>
<dbReference type="Gene3D" id="3.30.830.10">
    <property type="entry name" value="Metalloenzyme, LuxS/M16 peptidase-like"/>
    <property type="match status" value="4"/>
</dbReference>
<feature type="domain" description="Peptidase M16 C-terminal" evidence="8">
    <location>
        <begin position="650"/>
        <end position="830"/>
    </location>
</feature>
<dbReference type="GO" id="GO:0006508">
    <property type="term" value="P:proteolysis"/>
    <property type="evidence" value="ECO:0007669"/>
    <property type="project" value="UniProtKB-KW"/>
</dbReference>
<dbReference type="RefSeq" id="WP_037451490.1">
    <property type="nucleotide sequence ID" value="NZ_JFHR01000023.1"/>
</dbReference>
<dbReference type="PANTHER" id="PTHR43690">
    <property type="entry name" value="NARDILYSIN"/>
    <property type="match status" value="1"/>
</dbReference>
<dbReference type="SUPFAM" id="SSF63411">
    <property type="entry name" value="LuxS/MPP-like metallohydrolase"/>
    <property type="match status" value="4"/>
</dbReference>
<feature type="domain" description="Peptidase M16 N-terminal" evidence="7">
    <location>
        <begin position="527"/>
        <end position="630"/>
    </location>
</feature>
<dbReference type="PATRIC" id="fig|46429.4.peg.2236"/>
<dbReference type="GO" id="GO:0008237">
    <property type="term" value="F:metallopeptidase activity"/>
    <property type="evidence" value="ECO:0007669"/>
    <property type="project" value="UniProtKB-KW"/>
</dbReference>
<dbReference type="Pfam" id="PF00675">
    <property type="entry name" value="Peptidase_M16"/>
    <property type="match status" value="2"/>
</dbReference>
<reference evidence="9 10" key="1">
    <citation type="submission" date="2014-02" db="EMBL/GenBank/DDBJ databases">
        <title>Whole genome sequence of Sphingobium chlorophenolicum NBRC 16172.</title>
        <authorList>
            <person name="Gan H.M."/>
            <person name="Gan H.Y."/>
            <person name="Chew T.H."/>
            <person name="Savka M.A."/>
        </authorList>
    </citation>
    <scope>NUCLEOTIDE SEQUENCE [LARGE SCALE GENOMIC DNA]</scope>
    <source>
        <strain evidence="9 10">NBRC 16172</strain>
    </source>
</reference>
<name>A0A081RDX5_SPHCR</name>
<gene>
    <name evidence="9" type="ORF">BV95_02261</name>
</gene>
<keyword evidence="6" id="KW-0732">Signal</keyword>
<evidence type="ECO:0000256" key="1">
    <source>
        <dbReference type="ARBA" id="ARBA00007261"/>
    </source>
</evidence>
<keyword evidence="2" id="KW-0645">Protease</keyword>
<evidence type="ECO:0000259" key="7">
    <source>
        <dbReference type="Pfam" id="PF00675"/>
    </source>
</evidence>
<feature type="domain" description="Peptidase M16 C-terminal" evidence="8">
    <location>
        <begin position="216"/>
        <end position="390"/>
    </location>
</feature>
<keyword evidence="4" id="KW-0862">Zinc</keyword>
<keyword evidence="5" id="KW-0482">Metalloprotease</keyword>
<feature type="chain" id="PRO_5001763304" evidence="6">
    <location>
        <begin position="26"/>
        <end position="926"/>
    </location>
</feature>
<dbReference type="AlphaFoldDB" id="A0A081RDX5"/>
<evidence type="ECO:0000259" key="8">
    <source>
        <dbReference type="Pfam" id="PF05193"/>
    </source>
</evidence>
<organism evidence="9 10">
    <name type="scientific">Sphingobium chlorophenolicum</name>
    <dbReference type="NCBI Taxonomy" id="46429"/>
    <lineage>
        <taxon>Bacteria</taxon>
        <taxon>Pseudomonadati</taxon>
        <taxon>Pseudomonadota</taxon>
        <taxon>Alphaproteobacteria</taxon>
        <taxon>Sphingomonadales</taxon>
        <taxon>Sphingomonadaceae</taxon>
        <taxon>Sphingobium</taxon>
    </lineage>
</organism>
<dbReference type="InterPro" id="IPR011765">
    <property type="entry name" value="Pept_M16_N"/>
</dbReference>
<dbReference type="Pfam" id="PF05193">
    <property type="entry name" value="Peptidase_M16_C"/>
    <property type="match status" value="2"/>
</dbReference>
<dbReference type="EMBL" id="JFHR01000023">
    <property type="protein sequence ID" value="KEQ53398.1"/>
    <property type="molecule type" value="Genomic_DNA"/>
</dbReference>
<feature type="signal peptide" evidence="6">
    <location>
        <begin position="1"/>
        <end position="25"/>
    </location>
</feature>
<evidence type="ECO:0000256" key="5">
    <source>
        <dbReference type="ARBA" id="ARBA00023049"/>
    </source>
</evidence>
<dbReference type="InterPro" id="IPR011249">
    <property type="entry name" value="Metalloenz_LuxS/M16"/>
</dbReference>
<protein>
    <submittedName>
        <fullName evidence="9">Peptidase M16 domain-containing protein</fullName>
    </submittedName>
</protein>
<dbReference type="InterPro" id="IPR007863">
    <property type="entry name" value="Peptidase_M16_C"/>
</dbReference>
<evidence type="ECO:0000256" key="4">
    <source>
        <dbReference type="ARBA" id="ARBA00022833"/>
    </source>
</evidence>
<sequence>MTTQFRLPAALAMLCAVAAPISALAKAPAARSAIAADPLAKLTLDIPYTRMVLKNGLTLIVHEDHSAPLVATNIWYHVGSKDEPRGRTGFAHLFEHLLFNGSENFNDDFFKATQKIGATRQNGTTSWDRTNYFEVVPKNALDAILWLESDRMGHLLGAIDQTRLDEQRAVVKNEKRQGENRPYAKAQEILIRALTPQGHPYDHNVIGSMEDLNAASLEDVRAWFKGYYGPSNAVLTLSGDITPGEALAKVERYFGDIDPGQPVAHPKVWPIDRTGTVRQTVTDRVSQARLIRAWNVSDYGAPDTSYLEILAEVLAGDRNSRLTKRLVIDERRATEVSVGVDDREIGGQFIIDVMIRPGEDAARVEAVVDEELKRLIAQGPTAAELQRVRTRHVASQVRAFESISAKADLLSQSQTYLGDPGGWKNRSRRFREATPAEVQGAAKKWLSDGDLVLTFLPSGALGASAPIERKAMPQPGAMAPAVFPAVERATLANGLKLVVARRAEAPIVRMSMLLNTGIAPDFARIAPGTGSLALDLLGEGTTTRTGAELTEAFNALGATFSASGGGETSQLSLSAIKPTLPQALALYADIMMHPAFAQSDIDRLKAQTVADIVSGRDNPTRIASRLLPRLAFGADSPYGRMVTEESIQSVARADLAAFHDRWFHPDNATLIVVGDTSLAEIRPLIEAAFAGWTGAGRGGGHAPELLTPVAPPLTKPVVYLVDKPGTPQSVIQAVTVAPPRKDGDEIPREIFNMAFGGDFVSRLNMKLREEKGWSYGARSRYSSARGSRLFSAGGSVQTDKTAEAMVETAKLLTGLAESQPITATELANVQGSMTLSLASEWSSGGRIVAYLVDQSVNALPDNYYAHYDARVKAQTLVAVNEVARSVGTAVPIWVVVGDRSQIEAKVRATGLGEVRVIDADGKAVLP</sequence>
<dbReference type="Proteomes" id="UP000028411">
    <property type="component" value="Unassembled WGS sequence"/>
</dbReference>
<evidence type="ECO:0000313" key="10">
    <source>
        <dbReference type="Proteomes" id="UP000028411"/>
    </source>
</evidence>